<sequence length="163" mass="17772">MKIKYELMTQADCPEVAILLQANAESQQGGLLGEYPLPKVGAMYANSLSTFVARDAEKIIGVVFSFASTSTALPPIAHLILEQNSGLMNGNWFYGPVCIDINYRGNNILKSLYDNICAFNTGKPVAFINAANHRSLAAHLKIGMHNVASFDFQGTHYYLVIGN</sequence>
<evidence type="ECO:0000313" key="2">
    <source>
        <dbReference type="EMBL" id="MDO7855595.1"/>
    </source>
</evidence>
<reference evidence="2" key="3">
    <citation type="journal article" date="2024" name="Int. J. Antimicrob. Agents">
        <title>Identification of a novel Providencia species showing multi-drug-resistant in three patients with hospital-acquired infection.</title>
        <authorList>
            <person name="Yang W."/>
            <person name="Chen J."/>
            <person name="Yang F."/>
            <person name="Ji P."/>
            <person name="Shen S."/>
            <person name="Yin D."/>
            <person name="Hu F."/>
        </authorList>
    </citation>
    <scope>NUCLEOTIDE SEQUENCE</scope>
    <source>
        <strain evidence="2">CRE-138-0111</strain>
    </source>
</reference>
<dbReference type="InterPro" id="IPR016181">
    <property type="entry name" value="Acyl_CoA_acyltransferase"/>
</dbReference>
<protein>
    <submittedName>
        <fullName evidence="1">N-acetyltransferase</fullName>
    </submittedName>
</protein>
<dbReference type="AlphaFoldDB" id="A0AA42K1W9"/>
<comment type="caution">
    <text evidence="1">The sequence shown here is derived from an EMBL/GenBank/DDBJ whole genome shotgun (WGS) entry which is preliminary data.</text>
</comment>
<dbReference type="SUPFAM" id="SSF55729">
    <property type="entry name" value="Acyl-CoA N-acyltransferases (Nat)"/>
    <property type="match status" value="1"/>
</dbReference>
<keyword evidence="4" id="KW-1185">Reference proteome</keyword>
<dbReference type="Proteomes" id="UP001156701">
    <property type="component" value="Unassembled WGS sequence"/>
</dbReference>
<name>A0AA42K1W9_9GAMM</name>
<dbReference type="EMBL" id="JAUQTG010000001">
    <property type="protein sequence ID" value="MDO7855595.1"/>
    <property type="molecule type" value="Genomic_DNA"/>
</dbReference>
<dbReference type="Proteomes" id="UP001176478">
    <property type="component" value="Unassembled WGS sequence"/>
</dbReference>
<evidence type="ECO:0000313" key="1">
    <source>
        <dbReference type="EMBL" id="MDG4696497.1"/>
    </source>
</evidence>
<organism evidence="1 3">
    <name type="scientific">Providencia huashanensis</name>
    <dbReference type="NCBI Taxonomy" id="3037798"/>
    <lineage>
        <taxon>Bacteria</taxon>
        <taxon>Pseudomonadati</taxon>
        <taxon>Pseudomonadota</taxon>
        <taxon>Gammaproteobacteria</taxon>
        <taxon>Enterobacterales</taxon>
        <taxon>Morganellaceae</taxon>
        <taxon>Providencia</taxon>
    </lineage>
</organism>
<reference evidence="2" key="2">
    <citation type="submission" date="2023-07" db="EMBL/GenBank/DDBJ databases">
        <authorList>
            <person name="Yang W."/>
            <person name="Chen J."/>
            <person name="Ji P."/>
            <person name="Hu F."/>
        </authorList>
    </citation>
    <scope>NUCLEOTIDE SEQUENCE</scope>
    <source>
        <strain evidence="2">CRE-138-0111</strain>
    </source>
</reference>
<dbReference type="RefSeq" id="WP_042843500.1">
    <property type="nucleotide sequence ID" value="NZ_JARRYG010000008.1"/>
</dbReference>
<proteinExistence type="predicted"/>
<evidence type="ECO:0000313" key="4">
    <source>
        <dbReference type="Proteomes" id="UP001176478"/>
    </source>
</evidence>
<dbReference type="Gene3D" id="3.40.630.30">
    <property type="match status" value="1"/>
</dbReference>
<gene>
    <name evidence="1" type="ORF">P7V44_09625</name>
    <name evidence="2" type="ORF">Q5E86_04225</name>
</gene>
<reference evidence="1" key="1">
    <citation type="submission" date="2023-03" db="EMBL/GenBank/DDBJ databases">
        <title>a new species belonging to Providencia genus.</title>
        <authorList>
            <person name="Yang W."/>
            <person name="Hu F."/>
            <person name="Shen S."/>
            <person name="Ding L."/>
            <person name="Yin D."/>
        </authorList>
    </citation>
    <scope>NUCLEOTIDE SEQUENCE</scope>
    <source>
        <strain evidence="1">CRE-3FA-0001</strain>
    </source>
</reference>
<evidence type="ECO:0000313" key="3">
    <source>
        <dbReference type="Proteomes" id="UP001156701"/>
    </source>
</evidence>
<dbReference type="EMBL" id="JARRYG010000008">
    <property type="protein sequence ID" value="MDG4696497.1"/>
    <property type="molecule type" value="Genomic_DNA"/>
</dbReference>
<accession>A0AA42K1W9</accession>